<keyword evidence="1" id="KW-0812">Transmembrane</keyword>
<organism evidence="2 3">
    <name type="scientific">Massilia consociata</name>
    <dbReference type="NCBI Taxonomy" id="760117"/>
    <lineage>
        <taxon>Bacteria</taxon>
        <taxon>Pseudomonadati</taxon>
        <taxon>Pseudomonadota</taxon>
        <taxon>Betaproteobacteria</taxon>
        <taxon>Burkholderiales</taxon>
        <taxon>Oxalobacteraceae</taxon>
        <taxon>Telluria group</taxon>
        <taxon>Massilia</taxon>
    </lineage>
</organism>
<dbReference type="Proteomes" id="UP001589773">
    <property type="component" value="Unassembled WGS sequence"/>
</dbReference>
<evidence type="ECO:0000313" key="3">
    <source>
        <dbReference type="Proteomes" id="UP001589773"/>
    </source>
</evidence>
<keyword evidence="1" id="KW-1133">Transmembrane helix</keyword>
<name>A0ABV6FH40_9BURK</name>
<keyword evidence="1" id="KW-0472">Membrane</keyword>
<feature type="transmembrane region" description="Helical" evidence="1">
    <location>
        <begin position="35"/>
        <end position="53"/>
    </location>
</feature>
<protein>
    <recommendedName>
        <fullName evidence="4">DUF4175 domain-containing protein</fullName>
    </recommendedName>
</protein>
<sequence>MIRSTARIWAMPVLLAVLTLIGLVAALLGDGAWDLVSAVTLGAPVAVGIWYSLRRKR</sequence>
<evidence type="ECO:0000313" key="2">
    <source>
        <dbReference type="EMBL" id="MFC0252847.1"/>
    </source>
</evidence>
<comment type="caution">
    <text evidence="2">The sequence shown here is derived from an EMBL/GenBank/DDBJ whole genome shotgun (WGS) entry which is preliminary data.</text>
</comment>
<evidence type="ECO:0008006" key="4">
    <source>
        <dbReference type="Google" id="ProtNLM"/>
    </source>
</evidence>
<dbReference type="EMBL" id="JBHLWP010000012">
    <property type="protein sequence ID" value="MFC0252847.1"/>
    <property type="molecule type" value="Genomic_DNA"/>
</dbReference>
<evidence type="ECO:0000256" key="1">
    <source>
        <dbReference type="SAM" id="Phobius"/>
    </source>
</evidence>
<dbReference type="RefSeq" id="WP_379679714.1">
    <property type="nucleotide sequence ID" value="NZ_JBHLWP010000012.1"/>
</dbReference>
<feature type="transmembrane region" description="Helical" evidence="1">
    <location>
        <begin position="9"/>
        <end position="29"/>
    </location>
</feature>
<gene>
    <name evidence="2" type="ORF">ACFFJK_13190</name>
</gene>
<keyword evidence="3" id="KW-1185">Reference proteome</keyword>
<proteinExistence type="predicted"/>
<reference evidence="2 3" key="1">
    <citation type="submission" date="2024-09" db="EMBL/GenBank/DDBJ databases">
        <authorList>
            <person name="Sun Q."/>
            <person name="Mori K."/>
        </authorList>
    </citation>
    <scope>NUCLEOTIDE SEQUENCE [LARGE SCALE GENOMIC DNA]</scope>
    <source>
        <strain evidence="2 3">CCM 7792</strain>
    </source>
</reference>
<accession>A0ABV6FH40</accession>